<dbReference type="PROSITE" id="PS01129">
    <property type="entry name" value="PSI_RLU"/>
    <property type="match status" value="1"/>
</dbReference>
<evidence type="ECO:0000256" key="2">
    <source>
        <dbReference type="ARBA" id="ARBA00023235"/>
    </source>
</evidence>
<name>A0A2C9CKQ3_KUEST</name>
<feature type="domain" description="Pseudouridine synthase RsuA/RluA-like" evidence="4">
    <location>
        <begin position="83"/>
        <end position="210"/>
    </location>
</feature>
<dbReference type="RefSeq" id="WP_099325957.1">
    <property type="nucleotide sequence ID" value="NZ_CP049055.1"/>
</dbReference>
<dbReference type="PROSITE" id="PS50889">
    <property type="entry name" value="S4"/>
    <property type="match status" value="1"/>
</dbReference>
<keyword evidence="2" id="KW-0413">Isomerase</keyword>
<accession>A0A2C9CKQ3</accession>
<dbReference type="InterPro" id="IPR036986">
    <property type="entry name" value="S4_RNA-bd_sf"/>
</dbReference>
<feature type="domain" description="RNA-binding S4" evidence="5">
    <location>
        <begin position="26"/>
        <end position="59"/>
    </location>
</feature>
<evidence type="ECO:0000313" key="9">
    <source>
        <dbReference type="Proteomes" id="UP000501926"/>
    </source>
</evidence>
<evidence type="ECO:0000313" key="7">
    <source>
        <dbReference type="EMBL" id="SOH05367.1"/>
    </source>
</evidence>
<dbReference type="OrthoDB" id="9784108at2"/>
<dbReference type="GO" id="GO:0000455">
    <property type="term" value="P:enzyme-directed rRNA pseudouridine synthesis"/>
    <property type="evidence" value="ECO:0007669"/>
    <property type="project" value="TreeGrafter"/>
</dbReference>
<sequence>MHKFIVTHRDSELTLLHFIANKLSLSNKKAKQLLDDRLVFVNRKRVWIASYQLKPGDSIEVLSGKTRQPEKKTYDILFNDDCYVIVSKPPGIVTNGQNSIERDLRTQFNRDRIQAVHRLDKDTSGALIFAKNENAFEEMKKVFKKHDIQKIYRVIVTGKICEPAFTINSPVGGQTAVTHITLLKKGKNTSYLEVATETGRRHQIRIHLASIGHPVIGETEYARKEIENILHREAKRQMLHAHRISFVHPYTKKEISVTAPISHDFIQCLRLLFP</sequence>
<dbReference type="CDD" id="cd02869">
    <property type="entry name" value="PseudoU_synth_RluA_like"/>
    <property type="match status" value="1"/>
</dbReference>
<keyword evidence="3" id="KW-0694">RNA-binding</keyword>
<dbReference type="CDD" id="cd00165">
    <property type="entry name" value="S4"/>
    <property type="match status" value="1"/>
</dbReference>
<keyword evidence="8" id="KW-1185">Reference proteome</keyword>
<dbReference type="SUPFAM" id="SSF55120">
    <property type="entry name" value="Pseudouridine synthase"/>
    <property type="match status" value="1"/>
</dbReference>
<evidence type="ECO:0000256" key="3">
    <source>
        <dbReference type="PROSITE-ProRule" id="PRU00182"/>
    </source>
</evidence>
<evidence type="ECO:0000259" key="5">
    <source>
        <dbReference type="Pfam" id="PF01479"/>
    </source>
</evidence>
<proteinExistence type="inferred from homology"/>
<dbReference type="Pfam" id="PF00849">
    <property type="entry name" value="PseudoU_synth_2"/>
    <property type="match status" value="1"/>
</dbReference>
<evidence type="ECO:0000256" key="1">
    <source>
        <dbReference type="ARBA" id="ARBA00010876"/>
    </source>
</evidence>
<dbReference type="GO" id="GO:0004730">
    <property type="term" value="F:pseudouridylate synthase activity"/>
    <property type="evidence" value="ECO:0007669"/>
    <property type="project" value="UniProtKB-EC"/>
</dbReference>
<organism evidence="7 8">
    <name type="scientific">Kuenenia stuttgartiensis</name>
    <dbReference type="NCBI Taxonomy" id="174633"/>
    <lineage>
        <taxon>Bacteria</taxon>
        <taxon>Pseudomonadati</taxon>
        <taxon>Planctomycetota</taxon>
        <taxon>Candidatus Brocadiia</taxon>
        <taxon>Candidatus Brocadiales</taxon>
        <taxon>Candidatus Brocadiaceae</taxon>
        <taxon>Candidatus Kuenenia</taxon>
    </lineage>
</organism>
<dbReference type="InterPro" id="IPR002942">
    <property type="entry name" value="S4_RNA-bd"/>
</dbReference>
<dbReference type="Proteomes" id="UP000501926">
    <property type="component" value="Chromosome"/>
</dbReference>
<reference evidence="7" key="2">
    <citation type="submission" date="2017-10" db="EMBL/GenBank/DDBJ databases">
        <authorList>
            <person name="Banno H."/>
            <person name="Chua N.-H."/>
        </authorList>
    </citation>
    <scope>NUCLEOTIDE SEQUENCE [LARGE SCALE GENOMIC DNA]</scope>
    <source>
        <strain evidence="7">Kuenenia_mbr1_ru-nijmegen</strain>
    </source>
</reference>
<dbReference type="Pfam" id="PF01479">
    <property type="entry name" value="S4"/>
    <property type="match status" value="1"/>
</dbReference>
<dbReference type="InterPro" id="IPR006145">
    <property type="entry name" value="PsdUridine_synth_RsuA/RluA"/>
</dbReference>
<evidence type="ECO:0000259" key="4">
    <source>
        <dbReference type="Pfam" id="PF00849"/>
    </source>
</evidence>
<dbReference type="EMBL" id="CP049055">
    <property type="protein sequence ID" value="QII13649.1"/>
    <property type="molecule type" value="Genomic_DNA"/>
</dbReference>
<gene>
    <name evidence="7" type="primary">truC_2</name>
    <name evidence="6" type="ORF">KsCSTR_42700</name>
    <name evidence="7" type="ORF">KSMBR1_2886</name>
</gene>
<evidence type="ECO:0000313" key="6">
    <source>
        <dbReference type="EMBL" id="QII13649.1"/>
    </source>
</evidence>
<dbReference type="SUPFAM" id="SSF55174">
    <property type="entry name" value="Alpha-L RNA-binding motif"/>
    <property type="match status" value="1"/>
</dbReference>
<dbReference type="PANTHER" id="PTHR21600:SF44">
    <property type="entry name" value="RIBOSOMAL LARGE SUBUNIT PSEUDOURIDINE SYNTHASE D"/>
    <property type="match status" value="1"/>
</dbReference>
<dbReference type="Gene3D" id="3.10.290.10">
    <property type="entry name" value="RNA-binding S4 domain"/>
    <property type="match status" value="1"/>
</dbReference>
<evidence type="ECO:0000313" key="8">
    <source>
        <dbReference type="Proteomes" id="UP000221734"/>
    </source>
</evidence>
<dbReference type="GO" id="GO:0120159">
    <property type="term" value="F:rRNA pseudouridine synthase activity"/>
    <property type="evidence" value="ECO:0007669"/>
    <property type="project" value="UniProtKB-ARBA"/>
</dbReference>
<dbReference type="AlphaFoldDB" id="A0A2C9CKQ3"/>
<dbReference type="PANTHER" id="PTHR21600">
    <property type="entry name" value="MITOCHONDRIAL RNA PSEUDOURIDINE SYNTHASE"/>
    <property type="match status" value="1"/>
</dbReference>
<comment type="similarity">
    <text evidence="1">Belongs to the pseudouridine synthase RluA family.</text>
</comment>
<dbReference type="EC" id="4.2.1.70" evidence="6"/>
<dbReference type="GO" id="GO:0003723">
    <property type="term" value="F:RNA binding"/>
    <property type="evidence" value="ECO:0007669"/>
    <property type="project" value="UniProtKB-KW"/>
</dbReference>
<dbReference type="InterPro" id="IPR050188">
    <property type="entry name" value="RluA_PseudoU_synthase"/>
</dbReference>
<dbReference type="Gene3D" id="3.30.2350.10">
    <property type="entry name" value="Pseudouridine synthase"/>
    <property type="match status" value="1"/>
</dbReference>
<keyword evidence="6" id="KW-0456">Lyase</keyword>
<dbReference type="InterPro" id="IPR020103">
    <property type="entry name" value="PsdUridine_synth_cat_dom_sf"/>
</dbReference>
<dbReference type="Proteomes" id="UP000221734">
    <property type="component" value="Chromosome Kuenenia_stuttgartiensis_MBR1"/>
</dbReference>
<reference evidence="6 9" key="3">
    <citation type="submission" date="2020-02" db="EMBL/GenBank/DDBJ databases">
        <title>Newly sequenced genome of strain CSTR1 showed variability in Candidatus Kuenenia stuttgartiensis genomes.</title>
        <authorList>
            <person name="Ding C."/>
            <person name="Adrian L."/>
        </authorList>
    </citation>
    <scope>NUCLEOTIDE SEQUENCE [LARGE SCALE GENOMIC DNA]</scope>
    <source>
        <strain evidence="6 9">CSTR1</strain>
    </source>
</reference>
<protein>
    <submittedName>
        <fullName evidence="6">Ribosomal large subunit pseudouridine synthase D</fullName>
        <ecNumber evidence="6">4.2.1.70</ecNumber>
    </submittedName>
</protein>
<reference evidence="8" key="1">
    <citation type="submission" date="2017-10" db="EMBL/GenBank/DDBJ databases">
        <authorList>
            <person name="Frank J."/>
        </authorList>
    </citation>
    <scope>NUCLEOTIDE SEQUENCE [LARGE SCALE GENOMIC DNA]</scope>
</reference>
<dbReference type="KEGG" id="kst:KSMBR1_2886"/>
<dbReference type="InterPro" id="IPR006224">
    <property type="entry name" value="PsdUridine_synth_RluA-like_CS"/>
</dbReference>
<dbReference type="EMBL" id="LT934425">
    <property type="protein sequence ID" value="SOH05367.1"/>
    <property type="molecule type" value="Genomic_DNA"/>
</dbReference>